<evidence type="ECO:0000259" key="1">
    <source>
        <dbReference type="Pfam" id="PF08242"/>
    </source>
</evidence>
<proteinExistence type="predicted"/>
<dbReference type="AlphaFoldDB" id="A0A1M6LZL9"/>
<keyword evidence="2" id="KW-0489">Methyltransferase</keyword>
<dbReference type="GO" id="GO:0008168">
    <property type="term" value="F:methyltransferase activity"/>
    <property type="evidence" value="ECO:0007669"/>
    <property type="project" value="UniProtKB-KW"/>
</dbReference>
<keyword evidence="2" id="KW-0808">Transferase</keyword>
<dbReference type="OrthoDB" id="20930at2"/>
<feature type="domain" description="Methyltransferase type 12" evidence="1">
    <location>
        <begin position="70"/>
        <end position="152"/>
    </location>
</feature>
<gene>
    <name evidence="2" type="ORF">SAMN04488513_108115</name>
</gene>
<reference evidence="3" key="1">
    <citation type="submission" date="2016-11" db="EMBL/GenBank/DDBJ databases">
        <authorList>
            <person name="Varghese N."/>
            <person name="Submissions S."/>
        </authorList>
    </citation>
    <scope>NUCLEOTIDE SEQUENCE [LARGE SCALE GENOMIC DNA]</scope>
    <source>
        <strain evidence="3">DSM 19858</strain>
    </source>
</reference>
<dbReference type="InterPro" id="IPR013217">
    <property type="entry name" value="Methyltransf_12"/>
</dbReference>
<dbReference type="Proteomes" id="UP000184543">
    <property type="component" value="Unassembled WGS sequence"/>
</dbReference>
<evidence type="ECO:0000313" key="2">
    <source>
        <dbReference type="EMBL" id="SHJ76709.1"/>
    </source>
</evidence>
<organism evidence="2 3">
    <name type="scientific">Pseudozobellia thermophila</name>
    <dbReference type="NCBI Taxonomy" id="192903"/>
    <lineage>
        <taxon>Bacteria</taxon>
        <taxon>Pseudomonadati</taxon>
        <taxon>Bacteroidota</taxon>
        <taxon>Flavobacteriia</taxon>
        <taxon>Flavobacteriales</taxon>
        <taxon>Flavobacteriaceae</taxon>
        <taxon>Pseudozobellia</taxon>
    </lineage>
</organism>
<dbReference type="SUPFAM" id="SSF53335">
    <property type="entry name" value="S-adenosyl-L-methionine-dependent methyltransferases"/>
    <property type="match status" value="1"/>
</dbReference>
<dbReference type="GO" id="GO:0032259">
    <property type="term" value="P:methylation"/>
    <property type="evidence" value="ECO:0007669"/>
    <property type="project" value="UniProtKB-KW"/>
</dbReference>
<evidence type="ECO:0000313" key="3">
    <source>
        <dbReference type="Proteomes" id="UP000184543"/>
    </source>
</evidence>
<protein>
    <submittedName>
        <fullName evidence="2">Methyltransferase domain-containing protein</fullName>
    </submittedName>
</protein>
<dbReference type="RefSeq" id="WP_072995040.1">
    <property type="nucleotide sequence ID" value="NZ_FQYU01000008.1"/>
</dbReference>
<sequence>MEKNGNQNKRAKRPWPTKDAMAQVYEKNLWGGESTFYSGEGSHRPELVGPYIDVVRTFLRSFDPALSVCDLGCGDFNVGKELVALARSYVAVDIVPALIVRNQEKFKAENLEFRCMDIAVDDLPPADCALLRQVLQHLSNAEVQGVVEKLDRYRYVILTEHLPIEDFIPNRDIISGQGIRLKKGSGVDLLAPPFNFRVKEEKQLLSLDAGGGKGQIVTRLYRVK</sequence>
<dbReference type="Gene3D" id="3.40.50.150">
    <property type="entry name" value="Vaccinia Virus protein VP39"/>
    <property type="match status" value="1"/>
</dbReference>
<accession>A0A1M6LZL9</accession>
<keyword evidence="3" id="KW-1185">Reference proteome</keyword>
<dbReference type="InterPro" id="IPR029063">
    <property type="entry name" value="SAM-dependent_MTases_sf"/>
</dbReference>
<dbReference type="Pfam" id="PF08242">
    <property type="entry name" value="Methyltransf_12"/>
    <property type="match status" value="1"/>
</dbReference>
<dbReference type="STRING" id="192903.SAMN04488513_108115"/>
<dbReference type="EMBL" id="FQYU01000008">
    <property type="protein sequence ID" value="SHJ76709.1"/>
    <property type="molecule type" value="Genomic_DNA"/>
</dbReference>
<name>A0A1M6LZL9_9FLAO</name>